<evidence type="ECO:0000313" key="2">
    <source>
        <dbReference type="EMBL" id="CAB3912138.1"/>
    </source>
</evidence>
<evidence type="ECO:0000313" key="3">
    <source>
        <dbReference type="Proteomes" id="UP000507140"/>
    </source>
</evidence>
<keyword evidence="3" id="KW-1185">Reference proteome</keyword>
<evidence type="ECO:0000256" key="1">
    <source>
        <dbReference type="SAM" id="MobiDB-lite"/>
    </source>
</evidence>
<feature type="region of interest" description="Disordered" evidence="1">
    <location>
        <begin position="117"/>
        <end position="136"/>
    </location>
</feature>
<organism evidence="2 3">
    <name type="scientific">Achromobacter mucicolens</name>
    <dbReference type="NCBI Taxonomy" id="1389922"/>
    <lineage>
        <taxon>Bacteria</taxon>
        <taxon>Pseudomonadati</taxon>
        <taxon>Pseudomonadota</taxon>
        <taxon>Betaproteobacteria</taxon>
        <taxon>Burkholderiales</taxon>
        <taxon>Alcaligenaceae</taxon>
        <taxon>Achromobacter</taxon>
    </lineage>
</organism>
<sequence>MLKFGQDHQAIAVQSEYIMCYSAQLVADFKRVTRQYGVKIAFEDFVDLYLYHSTDSRPKTPRALDVAFTAADGPAGAAIQEAVRRWDQLEMQELEDLVFAQRVRLVSAEQALQKKVTKKAENDQCRRPSTSETCSA</sequence>
<protein>
    <submittedName>
        <fullName evidence="2">Uncharacterized protein</fullName>
    </submittedName>
</protein>
<proteinExistence type="predicted"/>
<name>A0ABM8LKM2_9BURK</name>
<dbReference type="EMBL" id="CADIKR010000008">
    <property type="protein sequence ID" value="CAB3912138.1"/>
    <property type="molecule type" value="Genomic_DNA"/>
</dbReference>
<accession>A0ABM8LKM2</accession>
<dbReference type="RefSeq" id="WP_041657703.1">
    <property type="nucleotide sequence ID" value="NZ_CADIKR010000008.1"/>
</dbReference>
<comment type="caution">
    <text evidence="2">The sequence shown here is derived from an EMBL/GenBank/DDBJ whole genome shotgun (WGS) entry which is preliminary data.</text>
</comment>
<feature type="compositionally biased region" description="Polar residues" evidence="1">
    <location>
        <begin position="127"/>
        <end position="136"/>
    </location>
</feature>
<reference evidence="2 3" key="1">
    <citation type="submission" date="2020-04" db="EMBL/GenBank/DDBJ databases">
        <authorList>
            <person name="De Canck E."/>
        </authorList>
    </citation>
    <scope>NUCLEOTIDE SEQUENCE [LARGE SCALE GENOMIC DNA]</scope>
    <source>
        <strain evidence="2 3">LMG 3415</strain>
    </source>
</reference>
<dbReference type="Proteomes" id="UP000507140">
    <property type="component" value="Unassembled WGS sequence"/>
</dbReference>
<gene>
    <name evidence="2" type="ORF">LMG3415_05029</name>
</gene>